<feature type="chain" id="PRO_5015489130" evidence="1">
    <location>
        <begin position="20"/>
        <end position="140"/>
    </location>
</feature>
<dbReference type="EMBL" id="PKPP01002051">
    <property type="protein sequence ID" value="PWA77968.1"/>
    <property type="molecule type" value="Genomic_DNA"/>
</dbReference>
<dbReference type="AlphaFoldDB" id="A0A2U1NWV0"/>
<accession>A0A2U1NWV0</accession>
<proteinExistence type="predicted"/>
<name>A0A2U1NWV0_ARTAN</name>
<evidence type="ECO:0000256" key="1">
    <source>
        <dbReference type="SAM" id="SignalP"/>
    </source>
</evidence>
<organism evidence="2 3">
    <name type="scientific">Artemisia annua</name>
    <name type="common">Sweet wormwood</name>
    <dbReference type="NCBI Taxonomy" id="35608"/>
    <lineage>
        <taxon>Eukaryota</taxon>
        <taxon>Viridiplantae</taxon>
        <taxon>Streptophyta</taxon>
        <taxon>Embryophyta</taxon>
        <taxon>Tracheophyta</taxon>
        <taxon>Spermatophyta</taxon>
        <taxon>Magnoliopsida</taxon>
        <taxon>eudicotyledons</taxon>
        <taxon>Gunneridae</taxon>
        <taxon>Pentapetalae</taxon>
        <taxon>asterids</taxon>
        <taxon>campanulids</taxon>
        <taxon>Asterales</taxon>
        <taxon>Asteraceae</taxon>
        <taxon>Asteroideae</taxon>
        <taxon>Anthemideae</taxon>
        <taxon>Artemisiinae</taxon>
        <taxon>Artemisia</taxon>
    </lineage>
</organism>
<evidence type="ECO:0000313" key="2">
    <source>
        <dbReference type="EMBL" id="PWA77968.1"/>
    </source>
</evidence>
<sequence>MKSMIYFFCIQRLLQVASASGSGSKFKSCMDLGKKRVVVMDAKNDVGGGLFENKYGNENALILSPQWFRYGPVDKENYIHRTTIVDLFTASSKTGRIGCLDDPNMLPCFRNDGYSFSTQGSLVLPLEDCFICLLLCCGFM</sequence>
<protein>
    <submittedName>
        <fullName evidence="2">F-box domain, cyclin-like protein</fullName>
    </submittedName>
</protein>
<gene>
    <name evidence="2" type="ORF">CTI12_AA218880</name>
</gene>
<reference evidence="2 3" key="1">
    <citation type="journal article" date="2018" name="Mol. Plant">
        <title>The genome of Artemisia annua provides insight into the evolution of Asteraceae family and artemisinin biosynthesis.</title>
        <authorList>
            <person name="Shen Q."/>
            <person name="Zhang L."/>
            <person name="Liao Z."/>
            <person name="Wang S."/>
            <person name="Yan T."/>
            <person name="Shi P."/>
            <person name="Liu M."/>
            <person name="Fu X."/>
            <person name="Pan Q."/>
            <person name="Wang Y."/>
            <person name="Lv Z."/>
            <person name="Lu X."/>
            <person name="Zhang F."/>
            <person name="Jiang W."/>
            <person name="Ma Y."/>
            <person name="Chen M."/>
            <person name="Hao X."/>
            <person name="Li L."/>
            <person name="Tang Y."/>
            <person name="Lv G."/>
            <person name="Zhou Y."/>
            <person name="Sun X."/>
            <person name="Brodelius P.E."/>
            <person name="Rose J.K.C."/>
            <person name="Tang K."/>
        </authorList>
    </citation>
    <scope>NUCLEOTIDE SEQUENCE [LARGE SCALE GENOMIC DNA]</scope>
    <source>
        <strain evidence="3">cv. Huhao1</strain>
        <tissue evidence="2">Leaf</tissue>
    </source>
</reference>
<dbReference type="Proteomes" id="UP000245207">
    <property type="component" value="Unassembled WGS sequence"/>
</dbReference>
<evidence type="ECO:0000313" key="3">
    <source>
        <dbReference type="Proteomes" id="UP000245207"/>
    </source>
</evidence>
<keyword evidence="1" id="KW-0732">Signal</keyword>
<feature type="signal peptide" evidence="1">
    <location>
        <begin position="1"/>
        <end position="19"/>
    </location>
</feature>
<dbReference type="OrthoDB" id="514005at2759"/>
<comment type="caution">
    <text evidence="2">The sequence shown here is derived from an EMBL/GenBank/DDBJ whole genome shotgun (WGS) entry which is preliminary data.</text>
</comment>
<keyword evidence="3" id="KW-1185">Reference proteome</keyword>